<accession>A0AAN2BJK6</accession>
<sequence length="230" mass="26314">MRKDVLSDVVVYWCKVSKGRYVNYCWIVENPLTREAVIIDPAWEMDKIQHVLLENSLTLKAVLITHHHHDHIDLAKPLAQAYGCDLWISRKERDFYCLENYFFKVFDAHHKLRCAGMTVEPIVTPGHTAGSTCFKIGNAVFTGDTLFNEGCGMCVGPGSSSVDLYQSLQMLHSQLNDDVHIYPGHKYSIELGQTWKFVKSTNIYLNIRDMNKFVEFRGRSASTKNAFSFV</sequence>
<keyword evidence="3" id="KW-0378">Hydrolase</keyword>
<keyword evidence="4" id="KW-0862">Zinc</keyword>
<dbReference type="AlphaFoldDB" id="A0AAN2BJK6"/>
<dbReference type="PANTHER" id="PTHR46233">
    <property type="entry name" value="HYDROXYACYLGLUTATHIONE HYDROLASE GLOC"/>
    <property type="match status" value="1"/>
</dbReference>
<dbReference type="Pfam" id="PF00753">
    <property type="entry name" value="Lactamase_B"/>
    <property type="match status" value="1"/>
</dbReference>
<dbReference type="InterPro" id="IPR036866">
    <property type="entry name" value="RibonucZ/Hydroxyglut_hydro"/>
</dbReference>
<keyword evidence="2" id="KW-0479">Metal-binding</keyword>
<dbReference type="Proteomes" id="UP001320119">
    <property type="component" value="Chromosome"/>
</dbReference>
<dbReference type="GO" id="GO:0046872">
    <property type="term" value="F:metal ion binding"/>
    <property type="evidence" value="ECO:0007669"/>
    <property type="project" value="UniProtKB-KW"/>
</dbReference>
<comment type="cofactor">
    <cofactor evidence="1">
        <name>Zn(2+)</name>
        <dbReference type="ChEBI" id="CHEBI:29105"/>
    </cofactor>
</comment>
<evidence type="ECO:0000256" key="4">
    <source>
        <dbReference type="ARBA" id="ARBA00022833"/>
    </source>
</evidence>
<reference evidence="6 7" key="1">
    <citation type="journal article" date="2022" name="IScience">
        <title>An ultrasensitive nanofiber-based assay for enzymatic hydrolysis and deep-sea microbial degradation of cellulose.</title>
        <authorList>
            <person name="Tsudome M."/>
            <person name="Tachioka M."/>
            <person name="Miyazaki M."/>
            <person name="Uchimura K."/>
            <person name="Tsuda M."/>
            <person name="Takaki Y."/>
            <person name="Deguchi S."/>
        </authorList>
    </citation>
    <scope>NUCLEOTIDE SEQUENCE [LARGE SCALE GENOMIC DNA]</scope>
    <source>
        <strain evidence="6 7">GE09</strain>
    </source>
</reference>
<evidence type="ECO:0000256" key="3">
    <source>
        <dbReference type="ARBA" id="ARBA00022801"/>
    </source>
</evidence>
<organism evidence="6 7">
    <name type="scientific">Marinagarivorans cellulosilyticus</name>
    <dbReference type="NCBI Taxonomy" id="2721545"/>
    <lineage>
        <taxon>Bacteria</taxon>
        <taxon>Pseudomonadati</taxon>
        <taxon>Pseudomonadota</taxon>
        <taxon>Gammaproteobacteria</taxon>
        <taxon>Cellvibrionales</taxon>
        <taxon>Cellvibrionaceae</taxon>
        <taxon>Marinagarivorans</taxon>
    </lineage>
</organism>
<dbReference type="PANTHER" id="PTHR46233:SF3">
    <property type="entry name" value="HYDROXYACYLGLUTATHIONE HYDROLASE GLOC"/>
    <property type="match status" value="1"/>
</dbReference>
<dbReference type="RefSeq" id="WP_236986517.1">
    <property type="nucleotide sequence ID" value="NZ_AP023086.1"/>
</dbReference>
<protein>
    <recommendedName>
        <fullName evidence="5">Metallo-beta-lactamase domain-containing protein</fullName>
    </recommendedName>
</protein>
<dbReference type="SUPFAM" id="SSF56281">
    <property type="entry name" value="Metallo-hydrolase/oxidoreductase"/>
    <property type="match status" value="1"/>
</dbReference>
<dbReference type="KEGG" id="marq:MARGE09_P1239"/>
<evidence type="ECO:0000259" key="5">
    <source>
        <dbReference type="SMART" id="SM00849"/>
    </source>
</evidence>
<dbReference type="GO" id="GO:0016787">
    <property type="term" value="F:hydrolase activity"/>
    <property type="evidence" value="ECO:0007669"/>
    <property type="project" value="UniProtKB-KW"/>
</dbReference>
<dbReference type="SMART" id="SM00849">
    <property type="entry name" value="Lactamase_B"/>
    <property type="match status" value="1"/>
</dbReference>
<name>A0AAN2BJK6_9GAMM</name>
<evidence type="ECO:0000313" key="6">
    <source>
        <dbReference type="EMBL" id="BCD97039.1"/>
    </source>
</evidence>
<dbReference type="EMBL" id="AP023086">
    <property type="protein sequence ID" value="BCD97039.1"/>
    <property type="molecule type" value="Genomic_DNA"/>
</dbReference>
<dbReference type="InterPro" id="IPR051453">
    <property type="entry name" value="MBL_Glyoxalase_II"/>
</dbReference>
<feature type="domain" description="Metallo-beta-lactamase" evidence="5">
    <location>
        <begin position="22"/>
        <end position="185"/>
    </location>
</feature>
<dbReference type="InterPro" id="IPR001279">
    <property type="entry name" value="Metallo-B-lactamas"/>
</dbReference>
<evidence type="ECO:0000256" key="1">
    <source>
        <dbReference type="ARBA" id="ARBA00001947"/>
    </source>
</evidence>
<gene>
    <name evidence="6" type="ORF">MARGE09_P1239</name>
</gene>
<proteinExistence type="predicted"/>
<keyword evidence="7" id="KW-1185">Reference proteome</keyword>
<evidence type="ECO:0000313" key="7">
    <source>
        <dbReference type="Proteomes" id="UP001320119"/>
    </source>
</evidence>
<dbReference type="Gene3D" id="3.60.15.10">
    <property type="entry name" value="Ribonuclease Z/Hydroxyacylglutathione hydrolase-like"/>
    <property type="match status" value="1"/>
</dbReference>
<evidence type="ECO:0000256" key="2">
    <source>
        <dbReference type="ARBA" id="ARBA00022723"/>
    </source>
</evidence>